<protein>
    <submittedName>
        <fullName evidence="1">Uncharacterized protein</fullName>
    </submittedName>
</protein>
<dbReference type="AlphaFoldDB" id="A0A3P6RU66"/>
<accession>A0A3P6RU66</accession>
<sequence length="167" mass="19214">MEGSLVYFPDEGADAWVRHVVEDIVWNVTRNEFAVNCLTHPVWRERYDKHCRGFLPMRKPYLKRRKPRKAVLLSKAGLIMENVQHEDSGLYRPAFIRVSSQLCMKKAVLEPAGGKHGCTVGEGKNSMMLLANKIETRTLIQRQNDCNLSFLPLCKFLFSNFTADSRK</sequence>
<gene>
    <name evidence="1" type="ORF">CGOC_LOCUS4762</name>
</gene>
<name>A0A3P6RU66_CYLGO</name>
<organism evidence="1 2">
    <name type="scientific">Cylicostephanus goldi</name>
    <name type="common">Nematode worm</name>
    <dbReference type="NCBI Taxonomy" id="71465"/>
    <lineage>
        <taxon>Eukaryota</taxon>
        <taxon>Metazoa</taxon>
        <taxon>Ecdysozoa</taxon>
        <taxon>Nematoda</taxon>
        <taxon>Chromadorea</taxon>
        <taxon>Rhabditida</taxon>
        <taxon>Rhabditina</taxon>
        <taxon>Rhabditomorpha</taxon>
        <taxon>Strongyloidea</taxon>
        <taxon>Strongylidae</taxon>
        <taxon>Cylicostephanus</taxon>
    </lineage>
</organism>
<proteinExistence type="predicted"/>
<keyword evidence="2" id="KW-1185">Reference proteome</keyword>
<dbReference type="Proteomes" id="UP000271889">
    <property type="component" value="Unassembled WGS sequence"/>
</dbReference>
<evidence type="ECO:0000313" key="2">
    <source>
        <dbReference type="Proteomes" id="UP000271889"/>
    </source>
</evidence>
<dbReference type="EMBL" id="UYRV01013603">
    <property type="protein sequence ID" value="VDK59713.1"/>
    <property type="molecule type" value="Genomic_DNA"/>
</dbReference>
<dbReference type="OrthoDB" id="10559180at2759"/>
<reference evidence="1 2" key="1">
    <citation type="submission" date="2018-11" db="EMBL/GenBank/DDBJ databases">
        <authorList>
            <consortium name="Pathogen Informatics"/>
        </authorList>
    </citation>
    <scope>NUCLEOTIDE SEQUENCE [LARGE SCALE GENOMIC DNA]</scope>
</reference>
<evidence type="ECO:0000313" key="1">
    <source>
        <dbReference type="EMBL" id="VDK59713.1"/>
    </source>
</evidence>